<proteinExistence type="inferred from homology"/>
<dbReference type="InterPro" id="IPR004090">
    <property type="entry name" value="Chemotax_Me-accpt_rcpt"/>
</dbReference>
<feature type="transmembrane region" description="Helical" evidence="5">
    <location>
        <begin position="190"/>
        <end position="210"/>
    </location>
</feature>
<reference evidence="8" key="1">
    <citation type="submission" date="2022-11" db="EMBL/GenBank/DDBJ databases">
        <title>Isolation and characterization of PLA-degrading bacterium Massilia sp. from Antarctic soil.</title>
        <authorList>
            <person name="Sato K."/>
            <person name="Gomez-Fuentes C."/>
            <person name="Ahmad S.A."/>
            <person name="Zulkharnain A."/>
        </authorList>
    </citation>
    <scope>NUCLEOTIDE SEQUENCE</scope>
    <source>
        <strain evidence="8">N-3</strain>
    </source>
</reference>
<evidence type="ECO:0000259" key="6">
    <source>
        <dbReference type="PROSITE" id="PS50111"/>
    </source>
</evidence>
<evidence type="ECO:0000256" key="4">
    <source>
        <dbReference type="SAM" id="MobiDB-lite"/>
    </source>
</evidence>
<dbReference type="Gene3D" id="1.10.287.950">
    <property type="entry name" value="Methyl-accepting chemotaxis protein"/>
    <property type="match status" value="1"/>
</dbReference>
<keyword evidence="5" id="KW-0472">Membrane</keyword>
<feature type="domain" description="Methyl-accepting transducer" evidence="6">
    <location>
        <begin position="269"/>
        <end position="498"/>
    </location>
</feature>
<dbReference type="InterPro" id="IPR004089">
    <property type="entry name" value="MCPsignal_dom"/>
</dbReference>
<evidence type="ECO:0000256" key="2">
    <source>
        <dbReference type="ARBA" id="ARBA00029447"/>
    </source>
</evidence>
<dbReference type="PROSITE" id="PS50885">
    <property type="entry name" value="HAMP"/>
    <property type="match status" value="1"/>
</dbReference>
<feature type="region of interest" description="Disordered" evidence="4">
    <location>
        <begin position="515"/>
        <end position="536"/>
    </location>
</feature>
<name>A0ABM8C4V9_9BURK</name>
<protein>
    <recommendedName>
        <fullName evidence="10">Methyl-accepting chemotaxis protein</fullName>
    </recommendedName>
</protein>
<evidence type="ECO:0000313" key="9">
    <source>
        <dbReference type="Proteomes" id="UP001163336"/>
    </source>
</evidence>
<dbReference type="EMBL" id="AP026966">
    <property type="protein sequence ID" value="BDT58254.1"/>
    <property type="molecule type" value="Genomic_DNA"/>
</dbReference>
<comment type="similarity">
    <text evidence="2">Belongs to the methyl-accepting chemotaxis (MCP) protein family.</text>
</comment>
<keyword evidence="1" id="KW-0488">Methylation</keyword>
<keyword evidence="5" id="KW-0812">Transmembrane</keyword>
<evidence type="ECO:0000256" key="1">
    <source>
        <dbReference type="ARBA" id="ARBA00022481"/>
    </source>
</evidence>
<dbReference type="SMART" id="SM00283">
    <property type="entry name" value="MA"/>
    <property type="match status" value="1"/>
</dbReference>
<evidence type="ECO:0008006" key="10">
    <source>
        <dbReference type="Google" id="ProtNLM"/>
    </source>
</evidence>
<evidence type="ECO:0000313" key="8">
    <source>
        <dbReference type="EMBL" id="BDT58254.1"/>
    </source>
</evidence>
<dbReference type="PROSITE" id="PS50111">
    <property type="entry name" value="CHEMOTAXIS_TRANSDUC_2"/>
    <property type="match status" value="1"/>
</dbReference>
<dbReference type="Pfam" id="PF00015">
    <property type="entry name" value="MCPsignal"/>
    <property type="match status" value="1"/>
</dbReference>
<organism evidence="8 9">
    <name type="scientific">Massilia varians</name>
    <dbReference type="NCBI Taxonomy" id="457921"/>
    <lineage>
        <taxon>Bacteria</taxon>
        <taxon>Pseudomonadati</taxon>
        <taxon>Pseudomonadota</taxon>
        <taxon>Betaproteobacteria</taxon>
        <taxon>Burkholderiales</taxon>
        <taxon>Oxalobacteraceae</taxon>
        <taxon>Telluria group</taxon>
        <taxon>Massilia</taxon>
    </lineage>
</organism>
<evidence type="ECO:0000256" key="5">
    <source>
        <dbReference type="SAM" id="Phobius"/>
    </source>
</evidence>
<evidence type="ECO:0000259" key="7">
    <source>
        <dbReference type="PROSITE" id="PS50885"/>
    </source>
</evidence>
<evidence type="ECO:0000256" key="3">
    <source>
        <dbReference type="PROSITE-ProRule" id="PRU00284"/>
    </source>
</evidence>
<feature type="domain" description="HAMP" evidence="7">
    <location>
        <begin position="212"/>
        <end position="264"/>
    </location>
</feature>
<keyword evidence="9" id="KW-1185">Reference proteome</keyword>
<dbReference type="PANTHER" id="PTHR43531:SF14">
    <property type="entry name" value="METHYL-ACCEPTING CHEMOTAXIS PROTEIN I-RELATED"/>
    <property type="match status" value="1"/>
</dbReference>
<dbReference type="InterPro" id="IPR051310">
    <property type="entry name" value="MCP_chemotaxis"/>
</dbReference>
<feature type="transmembrane region" description="Helical" evidence="5">
    <location>
        <begin position="12"/>
        <end position="32"/>
    </location>
</feature>
<feature type="compositionally biased region" description="Basic and acidic residues" evidence="4">
    <location>
        <begin position="515"/>
        <end position="524"/>
    </location>
</feature>
<dbReference type="CDD" id="cd06225">
    <property type="entry name" value="HAMP"/>
    <property type="match status" value="1"/>
</dbReference>
<dbReference type="Pfam" id="PF12729">
    <property type="entry name" value="4HB_MCP_1"/>
    <property type="match status" value="1"/>
</dbReference>
<dbReference type="PRINTS" id="PR00260">
    <property type="entry name" value="CHEMTRNSDUCR"/>
</dbReference>
<dbReference type="RefSeq" id="WP_281913619.1">
    <property type="nucleotide sequence ID" value="NZ_AP026966.1"/>
</dbReference>
<dbReference type="Proteomes" id="UP001163336">
    <property type="component" value="Chromosome"/>
</dbReference>
<keyword evidence="5" id="KW-1133">Transmembrane helix</keyword>
<accession>A0ABM8C4V9</accession>
<dbReference type="Pfam" id="PF00672">
    <property type="entry name" value="HAMP"/>
    <property type="match status" value="1"/>
</dbReference>
<dbReference type="SMART" id="SM00304">
    <property type="entry name" value="HAMP"/>
    <property type="match status" value="1"/>
</dbReference>
<dbReference type="SUPFAM" id="SSF58104">
    <property type="entry name" value="Methyl-accepting chemotaxis protein (MCP) signaling domain"/>
    <property type="match status" value="1"/>
</dbReference>
<dbReference type="PANTHER" id="PTHR43531">
    <property type="entry name" value="PROTEIN ICFG"/>
    <property type="match status" value="1"/>
</dbReference>
<dbReference type="InterPro" id="IPR024478">
    <property type="entry name" value="HlyB_4HB_MCP"/>
</dbReference>
<keyword evidence="3" id="KW-0807">Transducer</keyword>
<gene>
    <name evidence="8" type="ORF">MasN3_17480</name>
</gene>
<sequence>MHLAKLQTGTKILGAFGIVSFLLLIISAVALWRMQSNDALTADLVYDKLARQQLASELLGVERLNGSRTLAIARSDSLELADYFGAQLAQGRQAAAALEAKLAKLPRSAREAALVGAAEGHKAALAKVQAALFQAKELGQTGVVEQLVSGDWERHYQAHAGALEALLAHETGEAHRLAAESAAASAFGKALVLALGLGALVIGALLAWLLTRNIVGPLQQAVSLAEQVAKGDLRPLIRHGRGDEIGRLFDALNGMTGGVAATVSQVLAGSRAIDSASGEIADGNQDLSRRTERQASSLRQTVGAMEELSEAIARNNASARSANALAQSASKVATRSAEAVQELVARMETIKSSADKITDITGMIDSIAFQTNILALNAAVEAARAGAEGRGFAVVAAEVRSLAQHSATAAREIKGLIKASSEEIAAGTDIAGAAGETMRAVLAHVHDVAGLLDTISTASGEQASGVAQVSQAIAEMDESTQQNAAMVEQAAAAAESMRRQAAELSELVATFKLRQDAQGDEKKPPAGRRLALEAAG</sequence>
<dbReference type="InterPro" id="IPR003660">
    <property type="entry name" value="HAMP_dom"/>
</dbReference>